<name>A0A7S4QB69_9DINO</name>
<dbReference type="AlphaFoldDB" id="A0A7S4QB69"/>
<gene>
    <name evidence="2" type="ORF">AMON00008_LOCUS17553</name>
</gene>
<protein>
    <submittedName>
        <fullName evidence="2">Uncharacterized protein</fullName>
    </submittedName>
</protein>
<proteinExistence type="predicted"/>
<dbReference type="EMBL" id="HBNR01026035">
    <property type="protein sequence ID" value="CAE4578153.1"/>
    <property type="molecule type" value="Transcribed_RNA"/>
</dbReference>
<reference evidence="2" key="1">
    <citation type="submission" date="2021-01" db="EMBL/GenBank/DDBJ databases">
        <authorList>
            <person name="Corre E."/>
            <person name="Pelletier E."/>
            <person name="Niang G."/>
            <person name="Scheremetjew M."/>
            <person name="Finn R."/>
            <person name="Kale V."/>
            <person name="Holt S."/>
            <person name="Cochrane G."/>
            <person name="Meng A."/>
            <person name="Brown T."/>
            <person name="Cohen L."/>
        </authorList>
    </citation>
    <scope>NUCLEOTIDE SEQUENCE</scope>
    <source>
        <strain evidence="2">CCMP3105</strain>
    </source>
</reference>
<sequence length="208" mass="22373">MGSKVQDDSLQEIESLIMQMEALERRITEKREQKAFVAGVIREKQQQCQQAKEQHEEKISALARQARKSRGRKAPREGAALASVGTEALGPPQQADSGGPAASEPREALNLQQLAKAFGKEQLDSLLGPLAAGSSPARAAAGAAAEERLETAKRALEERLDLLQCLNSTLQHYTEALPRASGAAQRAIQTQVEALQPEVASFIDVGIN</sequence>
<evidence type="ECO:0000313" key="2">
    <source>
        <dbReference type="EMBL" id="CAE4578153.1"/>
    </source>
</evidence>
<evidence type="ECO:0000256" key="1">
    <source>
        <dbReference type="SAM" id="MobiDB-lite"/>
    </source>
</evidence>
<organism evidence="2">
    <name type="scientific">Alexandrium monilatum</name>
    <dbReference type="NCBI Taxonomy" id="311494"/>
    <lineage>
        <taxon>Eukaryota</taxon>
        <taxon>Sar</taxon>
        <taxon>Alveolata</taxon>
        <taxon>Dinophyceae</taxon>
        <taxon>Gonyaulacales</taxon>
        <taxon>Pyrocystaceae</taxon>
        <taxon>Alexandrium</taxon>
    </lineage>
</organism>
<feature type="region of interest" description="Disordered" evidence="1">
    <location>
        <begin position="44"/>
        <end position="105"/>
    </location>
</feature>
<accession>A0A7S4QB69</accession>